<gene>
    <name evidence="2" type="ORF">GCM10011309_11200</name>
</gene>
<dbReference type="RefSeq" id="WP_189582492.1">
    <property type="nucleotide sequence ID" value="NZ_BMYV01000001.1"/>
</dbReference>
<accession>A0A918KII4</accession>
<sequence length="157" mass="17132">MKNLVGVSVAIALNLSCATLASANEDPVLKSQMDSLQKWGASCMQAKGLNVEAACKSSLDNTLVLQPNINSLDHLMMSFMVEAHARSNLANAYIKEERVGEHCDMSEKVLLTGLYASKNSDHQFFPPIKQIADQHVSDVKNCRKLFGTQPGTVKLEP</sequence>
<evidence type="ECO:0000256" key="1">
    <source>
        <dbReference type="SAM" id="SignalP"/>
    </source>
</evidence>
<reference evidence="2 3" key="1">
    <citation type="journal article" date="2014" name="Int. J. Syst. Evol. Microbiol.">
        <title>Complete genome sequence of Corynebacterium casei LMG S-19264T (=DSM 44701T), isolated from a smear-ripened cheese.</title>
        <authorList>
            <consortium name="US DOE Joint Genome Institute (JGI-PGF)"/>
            <person name="Walter F."/>
            <person name="Albersmeier A."/>
            <person name="Kalinowski J."/>
            <person name="Ruckert C."/>
        </authorList>
    </citation>
    <scope>NUCLEOTIDE SEQUENCE [LARGE SCALE GENOMIC DNA]</scope>
    <source>
        <strain evidence="2 3">KCTC 23968</strain>
    </source>
</reference>
<dbReference type="EMBL" id="BMYV01000001">
    <property type="protein sequence ID" value="GGX62985.1"/>
    <property type="molecule type" value="Genomic_DNA"/>
</dbReference>
<comment type="caution">
    <text evidence="2">The sequence shown here is derived from an EMBL/GenBank/DDBJ whole genome shotgun (WGS) entry which is preliminary data.</text>
</comment>
<dbReference type="Proteomes" id="UP000600865">
    <property type="component" value="Unassembled WGS sequence"/>
</dbReference>
<keyword evidence="3" id="KW-1185">Reference proteome</keyword>
<dbReference type="AlphaFoldDB" id="A0A918KII4"/>
<name>A0A918KII4_9PROT</name>
<keyword evidence="1" id="KW-0732">Signal</keyword>
<proteinExistence type="predicted"/>
<organism evidence="2 3">
    <name type="scientific">Litorimonas cladophorae</name>
    <dbReference type="NCBI Taxonomy" id="1220491"/>
    <lineage>
        <taxon>Bacteria</taxon>
        <taxon>Pseudomonadati</taxon>
        <taxon>Pseudomonadota</taxon>
        <taxon>Alphaproteobacteria</taxon>
        <taxon>Maricaulales</taxon>
        <taxon>Robiginitomaculaceae</taxon>
    </lineage>
</organism>
<evidence type="ECO:0000313" key="3">
    <source>
        <dbReference type="Proteomes" id="UP000600865"/>
    </source>
</evidence>
<feature type="signal peptide" evidence="1">
    <location>
        <begin position="1"/>
        <end position="23"/>
    </location>
</feature>
<protein>
    <submittedName>
        <fullName evidence="2">Uncharacterized protein</fullName>
    </submittedName>
</protein>
<evidence type="ECO:0000313" key="2">
    <source>
        <dbReference type="EMBL" id="GGX62985.1"/>
    </source>
</evidence>
<feature type="chain" id="PRO_5038139723" evidence="1">
    <location>
        <begin position="24"/>
        <end position="157"/>
    </location>
</feature>